<sequence length="175" mass="19348">MDVFIRTFLPAAAEAGVGIPTVTRHLPVLRRCVEPGDTTVLVTRCTRPERAGQAGYLMLLTERRLVLTTETRFTHRLRLHLNTELRHLDNVTWNPDPRCGLVEFAATAVDGIRERFVIRTRQPRQVWRLDALLSHAFRVPALIQPVRYAAGAARAPAGAAGGDGRLLPFGPAVAT</sequence>
<dbReference type="EMBL" id="JBHLUE010000002">
    <property type="protein sequence ID" value="MFC0562990.1"/>
    <property type="molecule type" value="Genomic_DNA"/>
</dbReference>
<name>A0ABV6NQD8_9ACTN</name>
<dbReference type="RefSeq" id="WP_377335126.1">
    <property type="nucleotide sequence ID" value="NZ_JBHLUE010000002.1"/>
</dbReference>
<comment type="caution">
    <text evidence="1">The sequence shown here is derived from an EMBL/GenBank/DDBJ whole genome shotgun (WGS) entry which is preliminary data.</text>
</comment>
<protein>
    <submittedName>
        <fullName evidence="1">Uncharacterized protein</fullName>
    </submittedName>
</protein>
<evidence type="ECO:0000313" key="2">
    <source>
        <dbReference type="Proteomes" id="UP001589894"/>
    </source>
</evidence>
<dbReference type="Proteomes" id="UP001589894">
    <property type="component" value="Unassembled WGS sequence"/>
</dbReference>
<accession>A0ABV6NQD8</accession>
<keyword evidence="2" id="KW-1185">Reference proteome</keyword>
<evidence type="ECO:0000313" key="1">
    <source>
        <dbReference type="EMBL" id="MFC0562990.1"/>
    </source>
</evidence>
<reference evidence="1 2" key="1">
    <citation type="submission" date="2024-09" db="EMBL/GenBank/DDBJ databases">
        <authorList>
            <person name="Sun Q."/>
            <person name="Mori K."/>
        </authorList>
    </citation>
    <scope>NUCLEOTIDE SEQUENCE [LARGE SCALE GENOMIC DNA]</scope>
    <source>
        <strain evidence="1 2">TBRC 2205</strain>
    </source>
</reference>
<gene>
    <name evidence="1" type="ORF">ACFFHU_02225</name>
</gene>
<proteinExistence type="predicted"/>
<organism evidence="1 2">
    <name type="scientific">Plantactinospora siamensis</name>
    <dbReference type="NCBI Taxonomy" id="555372"/>
    <lineage>
        <taxon>Bacteria</taxon>
        <taxon>Bacillati</taxon>
        <taxon>Actinomycetota</taxon>
        <taxon>Actinomycetes</taxon>
        <taxon>Micromonosporales</taxon>
        <taxon>Micromonosporaceae</taxon>
        <taxon>Plantactinospora</taxon>
    </lineage>
</organism>